<accession>A0A1H9HFV8</accession>
<protein>
    <submittedName>
        <fullName evidence="2">Uncharacterized protein</fullName>
    </submittedName>
</protein>
<evidence type="ECO:0000313" key="2">
    <source>
        <dbReference type="EMBL" id="SEQ61205.1"/>
    </source>
</evidence>
<organism evidence="2 3">
    <name type="scientific">Giesbergeria anulus</name>
    <dbReference type="NCBI Taxonomy" id="180197"/>
    <lineage>
        <taxon>Bacteria</taxon>
        <taxon>Pseudomonadati</taxon>
        <taxon>Pseudomonadota</taxon>
        <taxon>Betaproteobacteria</taxon>
        <taxon>Burkholderiales</taxon>
        <taxon>Comamonadaceae</taxon>
        <taxon>Giesbergeria</taxon>
    </lineage>
</organism>
<name>A0A1H9HFV8_9BURK</name>
<dbReference type="EMBL" id="FOGD01000002">
    <property type="protein sequence ID" value="SEQ61205.1"/>
    <property type="molecule type" value="Genomic_DNA"/>
</dbReference>
<keyword evidence="3" id="KW-1185">Reference proteome</keyword>
<dbReference type="RefSeq" id="WP_091453253.1">
    <property type="nucleotide sequence ID" value="NZ_FOGD01000002.1"/>
</dbReference>
<evidence type="ECO:0000313" key="3">
    <source>
        <dbReference type="Proteomes" id="UP000199766"/>
    </source>
</evidence>
<proteinExistence type="predicted"/>
<evidence type="ECO:0000256" key="1">
    <source>
        <dbReference type="SAM" id="MobiDB-lite"/>
    </source>
</evidence>
<gene>
    <name evidence="2" type="ORF">SAMN02982919_00802</name>
</gene>
<dbReference type="Proteomes" id="UP000199766">
    <property type="component" value="Unassembled WGS sequence"/>
</dbReference>
<feature type="compositionally biased region" description="Low complexity" evidence="1">
    <location>
        <begin position="50"/>
        <end position="60"/>
    </location>
</feature>
<dbReference type="STRING" id="180197.SAMN02982919_00802"/>
<dbReference type="AlphaFoldDB" id="A0A1H9HFV8"/>
<feature type="region of interest" description="Disordered" evidence="1">
    <location>
        <begin position="31"/>
        <end position="61"/>
    </location>
</feature>
<sequence>MRTLFTIVALVLALAVVGLLARQQLSGSHSAVSGLPTAPGVAPGANMGHAAPPAQQVQQVKQTVDALMQQPRVLPDDTK</sequence>
<reference evidence="2 3" key="1">
    <citation type="submission" date="2016-10" db="EMBL/GenBank/DDBJ databases">
        <authorList>
            <person name="de Groot N.N."/>
        </authorList>
    </citation>
    <scope>NUCLEOTIDE SEQUENCE [LARGE SCALE GENOMIC DNA]</scope>
    <source>
        <strain evidence="2 3">ATCC 35958</strain>
    </source>
</reference>